<gene>
    <name evidence="2" type="ORF">BJX67DRAFT_368382</name>
</gene>
<evidence type="ECO:0000256" key="1">
    <source>
        <dbReference type="SAM" id="MobiDB-lite"/>
    </source>
</evidence>
<keyword evidence="3" id="KW-1185">Reference proteome</keyword>
<dbReference type="RefSeq" id="XP_070880527.1">
    <property type="nucleotide sequence ID" value="XM_071030628.1"/>
</dbReference>
<feature type="compositionally biased region" description="Polar residues" evidence="1">
    <location>
        <begin position="1"/>
        <end position="32"/>
    </location>
</feature>
<proteinExistence type="predicted"/>
<sequence length="169" mass="19181">MNTMMRQTLRSLQTLSGSRTGSTKPGSCNRSQAYPFRLTPASSTGSGLEPPGNIYAGVAILFPELPMELLVYKWQLLRNTSRYACASGYIPLLQQIAHDNDSPYILSAQVDGMVRARIEVPSRYSSFLHLRKWLKRGDEYMALHDHDPNQRRATVTLDRMWHDDSMEFG</sequence>
<reference evidence="2 3" key="1">
    <citation type="submission" date="2024-07" db="EMBL/GenBank/DDBJ databases">
        <title>Section-level genome sequencing and comparative genomics of Aspergillus sections Usti and Cavernicolus.</title>
        <authorList>
            <consortium name="Lawrence Berkeley National Laboratory"/>
            <person name="Nybo J.L."/>
            <person name="Vesth T.C."/>
            <person name="Theobald S."/>
            <person name="Frisvad J.C."/>
            <person name="Larsen T.O."/>
            <person name="Kjaerboelling I."/>
            <person name="Rothschild-Mancinelli K."/>
            <person name="Lyhne E.K."/>
            <person name="Kogle M.E."/>
            <person name="Barry K."/>
            <person name="Clum A."/>
            <person name="Na H."/>
            <person name="Ledsgaard L."/>
            <person name="Lin J."/>
            <person name="Lipzen A."/>
            <person name="Kuo A."/>
            <person name="Riley R."/>
            <person name="Mondo S."/>
            <person name="Labutti K."/>
            <person name="Haridas S."/>
            <person name="Pangalinan J."/>
            <person name="Salamov A.A."/>
            <person name="Simmons B.A."/>
            <person name="Magnuson J.K."/>
            <person name="Chen J."/>
            <person name="Drula E."/>
            <person name="Henrissat B."/>
            <person name="Wiebenga A."/>
            <person name="Lubbers R.J."/>
            <person name="Gomes A.C."/>
            <person name="Macurrencykelacurrency M.R."/>
            <person name="Stajich J."/>
            <person name="Grigoriev I.V."/>
            <person name="Mortensen U.H."/>
            <person name="De Vries R.P."/>
            <person name="Baker S.E."/>
            <person name="Andersen M.R."/>
        </authorList>
    </citation>
    <scope>NUCLEOTIDE SEQUENCE [LARGE SCALE GENOMIC DNA]</scope>
    <source>
        <strain evidence="2 3">CBS 449.75</strain>
    </source>
</reference>
<feature type="region of interest" description="Disordered" evidence="1">
    <location>
        <begin position="1"/>
        <end position="34"/>
    </location>
</feature>
<dbReference type="Proteomes" id="UP001610432">
    <property type="component" value="Unassembled WGS sequence"/>
</dbReference>
<evidence type="ECO:0000313" key="3">
    <source>
        <dbReference type="Proteomes" id="UP001610432"/>
    </source>
</evidence>
<organism evidence="2 3">
    <name type="scientific">Aspergillus lucknowensis</name>
    <dbReference type="NCBI Taxonomy" id="176173"/>
    <lineage>
        <taxon>Eukaryota</taxon>
        <taxon>Fungi</taxon>
        <taxon>Dikarya</taxon>
        <taxon>Ascomycota</taxon>
        <taxon>Pezizomycotina</taxon>
        <taxon>Eurotiomycetes</taxon>
        <taxon>Eurotiomycetidae</taxon>
        <taxon>Eurotiales</taxon>
        <taxon>Aspergillaceae</taxon>
        <taxon>Aspergillus</taxon>
        <taxon>Aspergillus subgen. Nidulantes</taxon>
    </lineage>
</organism>
<dbReference type="GeneID" id="98145700"/>
<accession>A0ABR4L658</accession>
<evidence type="ECO:0000313" key="2">
    <source>
        <dbReference type="EMBL" id="KAL2859971.1"/>
    </source>
</evidence>
<comment type="caution">
    <text evidence="2">The sequence shown here is derived from an EMBL/GenBank/DDBJ whole genome shotgun (WGS) entry which is preliminary data.</text>
</comment>
<name>A0ABR4L658_9EURO</name>
<protein>
    <submittedName>
        <fullName evidence="2">Uncharacterized protein</fullName>
    </submittedName>
</protein>
<dbReference type="EMBL" id="JBFXLQ010000092">
    <property type="protein sequence ID" value="KAL2859971.1"/>
    <property type="molecule type" value="Genomic_DNA"/>
</dbReference>